<protein>
    <submittedName>
        <fullName evidence="3">Uncharacterized protein</fullName>
    </submittedName>
</protein>
<dbReference type="EMBL" id="ML977521">
    <property type="protein sequence ID" value="KAF2123903.1"/>
    <property type="molecule type" value="Genomic_DNA"/>
</dbReference>
<feature type="transmembrane region" description="Helical" evidence="2">
    <location>
        <begin position="245"/>
        <end position="263"/>
    </location>
</feature>
<feature type="compositionally biased region" description="Basic and acidic residues" evidence="1">
    <location>
        <begin position="370"/>
        <end position="427"/>
    </location>
</feature>
<sequence>MGIGETITVINKSGKVVSNSKHFVSIFKEAKASYRERKAEIKAEKDAVIREKKLGDAVNLLKIVDDDTQSRTSHRSHRSSRSHRHGDRPTLERGHTDTYMLEPSRTSRSRFADLSGDGRAAQSQEIARRNTDGNVARRTSRSNSVDDDLCYGDVPAPLLEEARYDDGDLQEKASKITMLLEEANCLQYSATTAIENLQKNPEALAAVSLTLAEISAIAGKMGPGVLATLKCSFPAVAALLLSPQFMIAGGVAVGVTIVALGGYKIMRKIQATKDEDKRPIAMAAMPAMPALPAMPVQPRIEAVEEPNLLDELEPQELSRVEKWRRGIADIEAESGGTLVDGEFVTPGASKQLVAAGVLDEDDLKSRRSMRIREDGERRKSHRAKSERSVRSEKAGSVRSEKTSHSSRSKSGESRSKSGESKKSRSPKEPAAAPPKKKEKEPSGLRMLFRSHTAA</sequence>
<organism evidence="3 4">
    <name type="scientific">Dothidotthia symphoricarpi CBS 119687</name>
    <dbReference type="NCBI Taxonomy" id="1392245"/>
    <lineage>
        <taxon>Eukaryota</taxon>
        <taxon>Fungi</taxon>
        <taxon>Dikarya</taxon>
        <taxon>Ascomycota</taxon>
        <taxon>Pezizomycotina</taxon>
        <taxon>Dothideomycetes</taxon>
        <taxon>Pleosporomycetidae</taxon>
        <taxon>Pleosporales</taxon>
        <taxon>Dothidotthiaceae</taxon>
        <taxon>Dothidotthia</taxon>
    </lineage>
</organism>
<proteinExistence type="predicted"/>
<dbReference type="OrthoDB" id="5402307at2759"/>
<name>A0A6A5ZYF0_9PLEO</name>
<keyword evidence="2" id="KW-0472">Membrane</keyword>
<gene>
    <name evidence="3" type="ORF">P153DRAFT_426781</name>
</gene>
<evidence type="ECO:0000313" key="3">
    <source>
        <dbReference type="EMBL" id="KAF2123903.1"/>
    </source>
</evidence>
<evidence type="ECO:0000256" key="1">
    <source>
        <dbReference type="SAM" id="MobiDB-lite"/>
    </source>
</evidence>
<keyword evidence="2" id="KW-0812">Transmembrane</keyword>
<dbReference type="Proteomes" id="UP000799771">
    <property type="component" value="Unassembled WGS sequence"/>
</dbReference>
<feature type="compositionally biased region" description="Basic and acidic residues" evidence="1">
    <location>
        <begin position="87"/>
        <end position="96"/>
    </location>
</feature>
<accession>A0A6A5ZYF0</accession>
<reference evidence="3" key="1">
    <citation type="journal article" date="2020" name="Stud. Mycol.">
        <title>101 Dothideomycetes genomes: a test case for predicting lifestyles and emergence of pathogens.</title>
        <authorList>
            <person name="Haridas S."/>
            <person name="Albert R."/>
            <person name="Binder M."/>
            <person name="Bloem J."/>
            <person name="Labutti K."/>
            <person name="Salamov A."/>
            <person name="Andreopoulos B."/>
            <person name="Baker S."/>
            <person name="Barry K."/>
            <person name="Bills G."/>
            <person name="Bluhm B."/>
            <person name="Cannon C."/>
            <person name="Castanera R."/>
            <person name="Culley D."/>
            <person name="Daum C."/>
            <person name="Ezra D."/>
            <person name="Gonzalez J."/>
            <person name="Henrissat B."/>
            <person name="Kuo A."/>
            <person name="Liang C."/>
            <person name="Lipzen A."/>
            <person name="Lutzoni F."/>
            <person name="Magnuson J."/>
            <person name="Mondo S."/>
            <person name="Nolan M."/>
            <person name="Ohm R."/>
            <person name="Pangilinan J."/>
            <person name="Park H.-J."/>
            <person name="Ramirez L."/>
            <person name="Alfaro M."/>
            <person name="Sun H."/>
            <person name="Tritt A."/>
            <person name="Yoshinaga Y."/>
            <person name="Zwiers L.-H."/>
            <person name="Turgeon B."/>
            <person name="Goodwin S."/>
            <person name="Spatafora J."/>
            <person name="Crous P."/>
            <person name="Grigoriev I."/>
        </authorList>
    </citation>
    <scope>NUCLEOTIDE SEQUENCE</scope>
    <source>
        <strain evidence="3">CBS 119687</strain>
    </source>
</reference>
<evidence type="ECO:0000256" key="2">
    <source>
        <dbReference type="SAM" id="Phobius"/>
    </source>
</evidence>
<evidence type="ECO:0000313" key="4">
    <source>
        <dbReference type="Proteomes" id="UP000799771"/>
    </source>
</evidence>
<dbReference type="AlphaFoldDB" id="A0A6A5ZYF0"/>
<feature type="compositionally biased region" description="Basic residues" evidence="1">
    <location>
        <begin position="72"/>
        <end position="86"/>
    </location>
</feature>
<dbReference type="GeneID" id="54413054"/>
<keyword evidence="2" id="KW-1133">Transmembrane helix</keyword>
<feature type="region of interest" description="Disordered" evidence="1">
    <location>
        <begin position="366"/>
        <end position="454"/>
    </location>
</feature>
<dbReference type="RefSeq" id="XP_033518296.1">
    <property type="nucleotide sequence ID" value="XM_033672622.1"/>
</dbReference>
<feature type="region of interest" description="Disordered" evidence="1">
    <location>
        <begin position="67"/>
        <end position="147"/>
    </location>
</feature>
<keyword evidence="4" id="KW-1185">Reference proteome</keyword>